<keyword evidence="1" id="KW-0732">Signal</keyword>
<feature type="signal peptide" evidence="1">
    <location>
        <begin position="1"/>
        <end position="21"/>
    </location>
</feature>
<dbReference type="OrthoDB" id="344425at2"/>
<dbReference type="Gene3D" id="3.10.450.710">
    <property type="entry name" value="Tgt2/MlaC"/>
    <property type="match status" value="1"/>
</dbReference>
<accession>A0A4R9FMP6</accession>
<protein>
    <submittedName>
        <fullName evidence="2">Toluene tolerance protein Ttg2D</fullName>
    </submittedName>
</protein>
<sequence>MRLFRTSLLCLLLLSSGILFAEETQAPSENPSPSPEVSVEDQTLASVKKLIGFIRYKKNDKALALIHVGKFSEKLLVGHKVSAADRKDFEEAIGEYIVNKAFPIALKYFDKIDITYEKPTVNATNARIGSSILYKGSDQIKFAWILSEVEGAWYISDFETEGKLATEINRIKNIDPSIKKNGIKGTIDLVRKAAKN</sequence>
<dbReference type="Pfam" id="PF05494">
    <property type="entry name" value="MlaC"/>
    <property type="match status" value="1"/>
</dbReference>
<feature type="chain" id="PRO_5020189689" evidence="1">
    <location>
        <begin position="22"/>
        <end position="196"/>
    </location>
</feature>
<reference evidence="2" key="1">
    <citation type="journal article" date="2019" name="PLoS Negl. Trop. Dis.">
        <title>Revisiting the worldwide diversity of Leptospira species in the environment.</title>
        <authorList>
            <person name="Vincent A.T."/>
            <person name="Schiettekatte O."/>
            <person name="Bourhy P."/>
            <person name="Veyrier F.J."/>
            <person name="Picardeau M."/>
        </authorList>
    </citation>
    <scope>NUCLEOTIDE SEQUENCE [LARGE SCALE GENOMIC DNA]</scope>
    <source>
        <strain evidence="2">SSS9</strain>
    </source>
</reference>
<gene>
    <name evidence="2" type="ORF">EHO59_17945</name>
</gene>
<evidence type="ECO:0000313" key="3">
    <source>
        <dbReference type="Proteomes" id="UP000297453"/>
    </source>
</evidence>
<dbReference type="RefSeq" id="WP_135589805.1">
    <property type="nucleotide sequence ID" value="NZ_RQEP01000019.1"/>
</dbReference>
<dbReference type="AlphaFoldDB" id="A0A4R9FMP6"/>
<dbReference type="InterPro" id="IPR008869">
    <property type="entry name" value="MlaC/ttg2D"/>
</dbReference>
<comment type="caution">
    <text evidence="2">The sequence shown here is derived from an EMBL/GenBank/DDBJ whole genome shotgun (WGS) entry which is preliminary data.</text>
</comment>
<dbReference type="Proteomes" id="UP000297453">
    <property type="component" value="Unassembled WGS sequence"/>
</dbReference>
<evidence type="ECO:0000313" key="2">
    <source>
        <dbReference type="EMBL" id="TGJ99713.1"/>
    </source>
</evidence>
<keyword evidence="3" id="KW-1185">Reference proteome</keyword>
<evidence type="ECO:0000256" key="1">
    <source>
        <dbReference type="SAM" id="SignalP"/>
    </source>
</evidence>
<dbReference type="InterPro" id="IPR042245">
    <property type="entry name" value="Tgt2/MlaC_sf"/>
</dbReference>
<proteinExistence type="predicted"/>
<dbReference type="EMBL" id="RQEP01000019">
    <property type="protein sequence ID" value="TGJ99713.1"/>
    <property type="molecule type" value="Genomic_DNA"/>
</dbReference>
<organism evidence="2 3">
    <name type="scientific">Leptospira semungkisensis</name>
    <dbReference type="NCBI Taxonomy" id="2484985"/>
    <lineage>
        <taxon>Bacteria</taxon>
        <taxon>Pseudomonadati</taxon>
        <taxon>Spirochaetota</taxon>
        <taxon>Spirochaetia</taxon>
        <taxon>Leptospirales</taxon>
        <taxon>Leptospiraceae</taxon>
        <taxon>Leptospira</taxon>
    </lineage>
</organism>
<name>A0A4R9FMP6_9LEPT</name>